<dbReference type="InterPro" id="IPR002110">
    <property type="entry name" value="Ankyrin_rpt"/>
</dbReference>
<comment type="caution">
    <text evidence="3">The sequence shown here is derived from an EMBL/GenBank/DDBJ whole genome shotgun (WGS) entry which is preliminary data.</text>
</comment>
<dbReference type="SMART" id="SM00248">
    <property type="entry name" value="ANK"/>
    <property type="match status" value="17"/>
</dbReference>
<dbReference type="Proteomes" id="UP001210925">
    <property type="component" value="Unassembled WGS sequence"/>
</dbReference>
<reference evidence="3" key="1">
    <citation type="submission" date="2020-05" db="EMBL/GenBank/DDBJ databases">
        <title>Phylogenomic resolution of chytrid fungi.</title>
        <authorList>
            <person name="Stajich J.E."/>
            <person name="Amses K."/>
            <person name="Simmons R."/>
            <person name="Seto K."/>
            <person name="Myers J."/>
            <person name="Bonds A."/>
            <person name="Quandt C.A."/>
            <person name="Barry K."/>
            <person name="Liu P."/>
            <person name="Grigoriev I."/>
            <person name="Longcore J.E."/>
            <person name="James T.Y."/>
        </authorList>
    </citation>
    <scope>NUCLEOTIDE SEQUENCE</scope>
    <source>
        <strain evidence="3">PLAUS21</strain>
    </source>
</reference>
<evidence type="ECO:0000313" key="4">
    <source>
        <dbReference type="Proteomes" id="UP001210925"/>
    </source>
</evidence>
<evidence type="ECO:0000313" key="3">
    <source>
        <dbReference type="EMBL" id="KAJ3257803.1"/>
    </source>
</evidence>
<dbReference type="PANTHER" id="PTHR24198">
    <property type="entry name" value="ANKYRIN REPEAT AND PROTEIN KINASE DOMAIN-CONTAINING PROTEIN"/>
    <property type="match status" value="1"/>
</dbReference>
<evidence type="ECO:0000256" key="2">
    <source>
        <dbReference type="ARBA" id="ARBA00023043"/>
    </source>
</evidence>
<proteinExistence type="predicted"/>
<sequence length="825" mass="93415">MDFATTGFGVIRRELGIIGSHLTISEYLEFWKCSTSVDIPIKPYLTWNSYVASSHEIFAPDPSLFMNLDAEINDDIIIYLGTMGHVCQFQKCFSRNRFSPEVITQILNACVGKTFPNTFNNFNFNRSRFYPEIIFEIVKDTNFDFGLDFSRLIFCGAAAVGDVQLVEFLLNDRRFNPNVLPGNPLIQAVKNGHFEVVKKLLSDNRVKPTEAEGLPIDVVSLAATYNHTDIAKLLLNNSNVDVTIRDQYYFRYFVVQGNLEMVEYMLKTPLVDPAVLNNVAICDASFYGHFEIVTRLLQHPDVNPADVDNRAFRRAAENGHLNVVRLLVADQRVDPADNSNKALQVACNNLHLEIVKILLADQRVLNSVDDNNVMEKCCQRGDTVLVELLLGYAQFNPAARDNRCIRMACEGGHYHVMKLLLADPRVDPTIRNHELLRTATLLGHHHVVKLLLEDGRCNPAQIRNTSIQVAAASGHFSVLELLIKDSRVKFDEKYSLALELAAEQRNIGVVERLLPKQYNIYDGTAFFWAHQNELPSLFRFLQEIIIGSTHEHCSAGIHQDISYVIKLGYTAMAKFLLEQTVHSKENLGQFVRIAAYYGRVDILRLLELDGVENGVLNQAFTTVCIKGHFSCAHYFLNNRKLAVDPSHSDNLPFRLACRAGHYSIVKLLAKDPRVDVNSRKSQGFRMACGRGHYSIVKFLLQNTQIIPNTKSNQAIRLACAEGHYKIVKLLLQDPRVDPSACESQALQFAAYKGYTHIVERLLEDSRIEKYTNNYFAINAAACYGYSEIVELLLPEGRMLFHPRTIQWANEIGANDLLQFIIEYQS</sequence>
<dbReference type="Gene3D" id="1.25.40.20">
    <property type="entry name" value="Ankyrin repeat-containing domain"/>
    <property type="match status" value="4"/>
</dbReference>
<evidence type="ECO:0000256" key="1">
    <source>
        <dbReference type="ARBA" id="ARBA00022737"/>
    </source>
</evidence>
<keyword evidence="4" id="KW-1185">Reference proteome</keyword>
<protein>
    <recommendedName>
        <fullName evidence="5">Ankyrin repeat protein</fullName>
    </recommendedName>
</protein>
<evidence type="ECO:0008006" key="5">
    <source>
        <dbReference type="Google" id="ProtNLM"/>
    </source>
</evidence>
<gene>
    <name evidence="3" type="ORF">HK103_004271</name>
</gene>
<accession>A0AAD5UHF4</accession>
<keyword evidence="2" id="KW-0040">ANK repeat</keyword>
<dbReference type="Pfam" id="PF12796">
    <property type="entry name" value="Ank_2"/>
    <property type="match status" value="5"/>
</dbReference>
<organism evidence="3 4">
    <name type="scientific">Boothiomyces macroporosus</name>
    <dbReference type="NCBI Taxonomy" id="261099"/>
    <lineage>
        <taxon>Eukaryota</taxon>
        <taxon>Fungi</taxon>
        <taxon>Fungi incertae sedis</taxon>
        <taxon>Chytridiomycota</taxon>
        <taxon>Chytridiomycota incertae sedis</taxon>
        <taxon>Chytridiomycetes</taxon>
        <taxon>Rhizophydiales</taxon>
        <taxon>Terramycetaceae</taxon>
        <taxon>Boothiomyces</taxon>
    </lineage>
</organism>
<name>A0AAD5UHF4_9FUNG</name>
<keyword evidence="1" id="KW-0677">Repeat</keyword>
<dbReference type="SUPFAM" id="SSF48403">
    <property type="entry name" value="Ankyrin repeat"/>
    <property type="match status" value="2"/>
</dbReference>
<dbReference type="InterPro" id="IPR036770">
    <property type="entry name" value="Ankyrin_rpt-contain_sf"/>
</dbReference>
<dbReference type="AlphaFoldDB" id="A0AAD5UHF4"/>
<dbReference type="EMBL" id="JADGKB010000034">
    <property type="protein sequence ID" value="KAJ3257803.1"/>
    <property type="molecule type" value="Genomic_DNA"/>
</dbReference>
<dbReference type="PANTHER" id="PTHR24198:SF165">
    <property type="entry name" value="ANKYRIN REPEAT-CONTAINING PROTEIN-RELATED"/>
    <property type="match status" value="1"/>
</dbReference>